<feature type="domain" description="Rhodanese" evidence="1">
    <location>
        <begin position="33"/>
        <end position="130"/>
    </location>
</feature>
<dbReference type="CDD" id="cd01447">
    <property type="entry name" value="Polysulfide_ST"/>
    <property type="match status" value="1"/>
</dbReference>
<sequence length="135" mass="14851">MPQTITRGYKTLLDEANAKIRTLPVAEAVALHGREDVVFVDLRDPRELEREGRMPGAVHCPRGMLEFWIDPESPYHKPVFAQDKTFVFFCAGGWRSALSAATAQDMGLTPVAHVEGGFTAWKKAGGPIEASDPKD</sequence>
<dbReference type="InterPro" id="IPR001763">
    <property type="entry name" value="Rhodanese-like_dom"/>
</dbReference>
<dbReference type="Pfam" id="PF00581">
    <property type="entry name" value="Rhodanese"/>
    <property type="match status" value="1"/>
</dbReference>
<dbReference type="Proteomes" id="UP000519439">
    <property type="component" value="Unassembled WGS sequence"/>
</dbReference>
<reference evidence="2 3" key="1">
    <citation type="submission" date="2020-08" db="EMBL/GenBank/DDBJ databases">
        <title>Genomic Encyclopedia of Type Strains, Phase IV (KMG-IV): sequencing the most valuable type-strain genomes for metagenomic binning, comparative biology and taxonomic classification.</title>
        <authorList>
            <person name="Goeker M."/>
        </authorList>
    </citation>
    <scope>NUCLEOTIDE SEQUENCE [LARGE SCALE GENOMIC DNA]</scope>
    <source>
        <strain evidence="2 3">DSM 15743</strain>
    </source>
</reference>
<keyword evidence="2" id="KW-0808">Transferase</keyword>
<name>A0A7W6N9N5_9HYPH</name>
<dbReference type="PANTHER" id="PTHR44086">
    <property type="entry name" value="THIOSULFATE SULFURTRANSFERASE RDL2, MITOCHONDRIAL-RELATED"/>
    <property type="match status" value="1"/>
</dbReference>
<evidence type="ECO:0000313" key="3">
    <source>
        <dbReference type="Proteomes" id="UP000519439"/>
    </source>
</evidence>
<dbReference type="SMART" id="SM00450">
    <property type="entry name" value="RHOD"/>
    <property type="match status" value="1"/>
</dbReference>
<dbReference type="Gene3D" id="3.40.250.10">
    <property type="entry name" value="Rhodanese-like domain"/>
    <property type="match status" value="1"/>
</dbReference>
<dbReference type="AlphaFoldDB" id="A0A7W6N9N5"/>
<dbReference type="InterPro" id="IPR036873">
    <property type="entry name" value="Rhodanese-like_dom_sf"/>
</dbReference>
<protein>
    <submittedName>
        <fullName evidence="2">Rhodanese-related sulfurtransferase</fullName>
    </submittedName>
</protein>
<organism evidence="2 3">
    <name type="scientific">Microvirga flocculans</name>
    <dbReference type="NCBI Taxonomy" id="217168"/>
    <lineage>
        <taxon>Bacteria</taxon>
        <taxon>Pseudomonadati</taxon>
        <taxon>Pseudomonadota</taxon>
        <taxon>Alphaproteobacteria</taxon>
        <taxon>Hyphomicrobiales</taxon>
        <taxon>Methylobacteriaceae</taxon>
        <taxon>Microvirga</taxon>
    </lineage>
</organism>
<proteinExistence type="predicted"/>
<keyword evidence="3" id="KW-1185">Reference proteome</keyword>
<accession>A0A7W6N9N5</accession>
<evidence type="ECO:0000313" key="2">
    <source>
        <dbReference type="EMBL" id="MBB4041912.1"/>
    </source>
</evidence>
<dbReference type="PROSITE" id="PS50206">
    <property type="entry name" value="RHODANESE_3"/>
    <property type="match status" value="1"/>
</dbReference>
<dbReference type="RefSeq" id="WP_027317149.1">
    <property type="nucleotide sequence ID" value="NZ_JACIDC010000016.1"/>
</dbReference>
<dbReference type="PANTHER" id="PTHR44086:SF13">
    <property type="entry name" value="THIOSULFATE SULFURTRANSFERASE PSPE"/>
    <property type="match status" value="1"/>
</dbReference>
<comment type="caution">
    <text evidence="2">The sequence shown here is derived from an EMBL/GenBank/DDBJ whole genome shotgun (WGS) entry which is preliminary data.</text>
</comment>
<gene>
    <name evidence="2" type="ORF">GGR34_003595</name>
</gene>
<evidence type="ECO:0000259" key="1">
    <source>
        <dbReference type="PROSITE" id="PS50206"/>
    </source>
</evidence>
<dbReference type="GO" id="GO:0004792">
    <property type="term" value="F:thiosulfate-cyanide sulfurtransferase activity"/>
    <property type="evidence" value="ECO:0007669"/>
    <property type="project" value="TreeGrafter"/>
</dbReference>
<dbReference type="SUPFAM" id="SSF52821">
    <property type="entry name" value="Rhodanese/Cell cycle control phosphatase"/>
    <property type="match status" value="1"/>
</dbReference>
<dbReference type="EMBL" id="JACIDC010000016">
    <property type="protein sequence ID" value="MBB4041912.1"/>
    <property type="molecule type" value="Genomic_DNA"/>
</dbReference>